<proteinExistence type="predicted"/>
<evidence type="ECO:0000313" key="3">
    <source>
        <dbReference type="Proteomes" id="UP000095598"/>
    </source>
</evidence>
<keyword evidence="1" id="KW-1133">Transmembrane helix</keyword>
<evidence type="ECO:0000256" key="1">
    <source>
        <dbReference type="SAM" id="Phobius"/>
    </source>
</evidence>
<keyword evidence="1" id="KW-0812">Transmembrane</keyword>
<feature type="transmembrane region" description="Helical" evidence="1">
    <location>
        <begin position="276"/>
        <end position="295"/>
    </location>
</feature>
<reference evidence="2 3" key="1">
    <citation type="submission" date="2015-09" db="EMBL/GenBank/DDBJ databases">
        <authorList>
            <consortium name="Pathogen Informatics"/>
        </authorList>
    </citation>
    <scope>NUCLEOTIDE SEQUENCE [LARGE SCALE GENOMIC DNA]</scope>
    <source>
        <strain evidence="2 3">2789STDY5608868</strain>
    </source>
</reference>
<dbReference type="Proteomes" id="UP000095598">
    <property type="component" value="Unassembled WGS sequence"/>
</dbReference>
<dbReference type="AlphaFoldDB" id="A0A173TDV2"/>
<keyword evidence="1" id="KW-0472">Membrane</keyword>
<protein>
    <submittedName>
        <fullName evidence="2">Uncharacterized protein</fullName>
    </submittedName>
</protein>
<evidence type="ECO:0000313" key="2">
    <source>
        <dbReference type="EMBL" id="CUN00157.1"/>
    </source>
</evidence>
<gene>
    <name evidence="2" type="ORF">ERS852425_01979</name>
</gene>
<accession>A0A173TDV2</accession>
<organism evidence="2 3">
    <name type="scientific">Anaerostipes hadrus</name>
    <dbReference type="NCBI Taxonomy" id="649756"/>
    <lineage>
        <taxon>Bacteria</taxon>
        <taxon>Bacillati</taxon>
        <taxon>Bacillota</taxon>
        <taxon>Clostridia</taxon>
        <taxon>Lachnospirales</taxon>
        <taxon>Lachnospiraceae</taxon>
        <taxon>Anaerostipes</taxon>
    </lineage>
</organism>
<sequence>MNKKMDYRNKTVNKNQIILKRVFKIIIILLINLIAFTPVFVEKYVNYKRDEWETDRNFYGKEINLNEIKVVKNKTNTLTFSLKELKKRRTNGKTVYILKGKSNRHYPLTCRIEENVYNKYIADCDQFTMYQKVCNVVYQSTNGRMDAEIESKDLYFTPKKFSKDELTDIKKSVCKETQDKVFINDENQDNLKYDPEYDDQECELKDFKGQRVCSGYTYSDKNLNINAYVYGKTFVKAGKYDSLYPDAEDYVKDTDAKMDLKLKFLNYIVKTYHSDGYLITLCSFEIIFFIVILILTM</sequence>
<name>A0A173TDV2_ANAHA</name>
<dbReference type="RefSeq" id="WP_055258875.1">
    <property type="nucleotide sequence ID" value="NZ_CYXT01000014.1"/>
</dbReference>
<dbReference type="EMBL" id="CYXT01000014">
    <property type="protein sequence ID" value="CUN00157.1"/>
    <property type="molecule type" value="Genomic_DNA"/>
</dbReference>
<feature type="transmembrane region" description="Helical" evidence="1">
    <location>
        <begin position="21"/>
        <end position="41"/>
    </location>
</feature>